<proteinExistence type="predicted"/>
<dbReference type="Proteomes" id="UP000799766">
    <property type="component" value="Unassembled WGS sequence"/>
</dbReference>
<protein>
    <recommendedName>
        <fullName evidence="4">Secreted protein</fullName>
    </recommendedName>
</protein>
<evidence type="ECO:0000256" key="1">
    <source>
        <dbReference type="SAM" id="SignalP"/>
    </source>
</evidence>
<evidence type="ECO:0008006" key="4">
    <source>
        <dbReference type="Google" id="ProtNLM"/>
    </source>
</evidence>
<gene>
    <name evidence="2" type="ORF">BDY21DRAFT_342070</name>
</gene>
<accession>A0A6A6P2T9</accession>
<name>A0A6A6P2T9_9PEZI</name>
<feature type="signal peptide" evidence="1">
    <location>
        <begin position="1"/>
        <end position="16"/>
    </location>
</feature>
<evidence type="ECO:0000313" key="2">
    <source>
        <dbReference type="EMBL" id="KAF2458286.1"/>
    </source>
</evidence>
<evidence type="ECO:0000313" key="3">
    <source>
        <dbReference type="Proteomes" id="UP000799766"/>
    </source>
</evidence>
<keyword evidence="3" id="KW-1185">Reference proteome</keyword>
<dbReference type="EMBL" id="MU001678">
    <property type="protein sequence ID" value="KAF2458286.1"/>
    <property type="molecule type" value="Genomic_DNA"/>
</dbReference>
<sequence>MRVCWAVRLILGLTSGRDGSGTGAAGHARRNLKGTKRLLVWNGFCGAGVARGRGGRWAAREIGWLRKPNYLAATTSLDPNNLSFPAIILRSISTNVRACTDCEATPFI</sequence>
<reference evidence="2" key="1">
    <citation type="journal article" date="2020" name="Stud. Mycol.">
        <title>101 Dothideomycetes genomes: a test case for predicting lifestyles and emergence of pathogens.</title>
        <authorList>
            <person name="Haridas S."/>
            <person name="Albert R."/>
            <person name="Binder M."/>
            <person name="Bloem J."/>
            <person name="Labutti K."/>
            <person name="Salamov A."/>
            <person name="Andreopoulos B."/>
            <person name="Baker S."/>
            <person name="Barry K."/>
            <person name="Bills G."/>
            <person name="Bluhm B."/>
            <person name="Cannon C."/>
            <person name="Castanera R."/>
            <person name="Culley D."/>
            <person name="Daum C."/>
            <person name="Ezra D."/>
            <person name="Gonzalez J."/>
            <person name="Henrissat B."/>
            <person name="Kuo A."/>
            <person name="Liang C."/>
            <person name="Lipzen A."/>
            <person name="Lutzoni F."/>
            <person name="Magnuson J."/>
            <person name="Mondo S."/>
            <person name="Nolan M."/>
            <person name="Ohm R."/>
            <person name="Pangilinan J."/>
            <person name="Park H.-J."/>
            <person name="Ramirez L."/>
            <person name="Alfaro M."/>
            <person name="Sun H."/>
            <person name="Tritt A."/>
            <person name="Yoshinaga Y."/>
            <person name="Zwiers L.-H."/>
            <person name="Turgeon B."/>
            <person name="Goodwin S."/>
            <person name="Spatafora J."/>
            <person name="Crous P."/>
            <person name="Grigoriev I."/>
        </authorList>
    </citation>
    <scope>NUCLEOTIDE SEQUENCE</scope>
    <source>
        <strain evidence="2">ATCC 16933</strain>
    </source>
</reference>
<keyword evidence="1" id="KW-0732">Signal</keyword>
<organism evidence="2 3">
    <name type="scientific">Lineolata rhizophorae</name>
    <dbReference type="NCBI Taxonomy" id="578093"/>
    <lineage>
        <taxon>Eukaryota</taxon>
        <taxon>Fungi</taxon>
        <taxon>Dikarya</taxon>
        <taxon>Ascomycota</taxon>
        <taxon>Pezizomycotina</taxon>
        <taxon>Dothideomycetes</taxon>
        <taxon>Dothideomycetes incertae sedis</taxon>
        <taxon>Lineolatales</taxon>
        <taxon>Lineolataceae</taxon>
        <taxon>Lineolata</taxon>
    </lineage>
</organism>
<feature type="chain" id="PRO_5025656295" description="Secreted protein" evidence="1">
    <location>
        <begin position="17"/>
        <end position="108"/>
    </location>
</feature>
<dbReference type="AlphaFoldDB" id="A0A6A6P2T9"/>